<organism evidence="1 2">
    <name type="scientific">Kitasatospora xanthocidica</name>
    <dbReference type="NCBI Taxonomy" id="83382"/>
    <lineage>
        <taxon>Bacteria</taxon>
        <taxon>Bacillati</taxon>
        <taxon>Actinomycetota</taxon>
        <taxon>Actinomycetes</taxon>
        <taxon>Kitasatosporales</taxon>
        <taxon>Streptomycetaceae</taxon>
        <taxon>Kitasatospora</taxon>
    </lineage>
</organism>
<gene>
    <name evidence="1" type="ORF">DR950_08025</name>
</gene>
<sequence>MPYKRRDASVLRRIALADPSTKNTAVAADDRTITMEVSWSGCDYKPDLVARETDKQVALLLKRRDASGPNIGCEDGGIAELTVVLRQPLRPRSLTDVLTGEPVPYTHA</sequence>
<accession>A0A372ZPS7</accession>
<dbReference type="Proteomes" id="UP000263377">
    <property type="component" value="Unassembled WGS sequence"/>
</dbReference>
<dbReference type="AlphaFoldDB" id="A0A372ZPS7"/>
<name>A0A372ZPS7_9ACTN</name>
<keyword evidence="2" id="KW-1185">Reference proteome</keyword>
<comment type="caution">
    <text evidence="1">The sequence shown here is derived from an EMBL/GenBank/DDBJ whole genome shotgun (WGS) entry which is preliminary data.</text>
</comment>
<reference evidence="1 2" key="1">
    <citation type="submission" date="2018-08" db="EMBL/GenBank/DDBJ databases">
        <title>Diversity &amp; Physiological Properties of Lignin-Decomposing Actinobacteria from Soil.</title>
        <authorList>
            <person name="Roh S.G."/>
            <person name="Kim S.B."/>
        </authorList>
    </citation>
    <scope>NUCLEOTIDE SEQUENCE [LARGE SCALE GENOMIC DNA]</scope>
    <source>
        <strain evidence="1 2">MMS17-GH009</strain>
    </source>
</reference>
<evidence type="ECO:0000313" key="2">
    <source>
        <dbReference type="Proteomes" id="UP000263377"/>
    </source>
</evidence>
<dbReference type="EMBL" id="QVIG01000001">
    <property type="protein sequence ID" value="RGD57741.1"/>
    <property type="molecule type" value="Genomic_DNA"/>
</dbReference>
<proteinExistence type="predicted"/>
<protein>
    <submittedName>
        <fullName evidence="1">Uncharacterized protein</fullName>
    </submittedName>
</protein>
<evidence type="ECO:0000313" key="1">
    <source>
        <dbReference type="EMBL" id="RGD57741.1"/>
    </source>
</evidence>